<keyword evidence="1" id="KW-0812">Transmembrane</keyword>
<feature type="transmembrane region" description="Helical" evidence="1">
    <location>
        <begin position="44"/>
        <end position="64"/>
    </location>
</feature>
<keyword evidence="1" id="KW-0472">Membrane</keyword>
<sequence>MVLRHTRRLCEHVPLSATAGTPVYTPLRPGFWTRRLHRFRRRGALGRVATVVGYGVAGLGTYVATCLVIRTLHQPTVDALFAPARDYTLEEWRDVEPTLQPGDVLLMRGTGPMSWCITTLQFLLSFCTPAALRYSHVAVVVAPAVVEYVEREEAAAAAAAPPYCVSALRDVFCTDTAGDAGPAVPEAGRGGGSRSVRELLQAEEAALHRSPVTRRGAIVLEAMDNKDYDVPDVRGRVSHDAVQLVEASRRLLSMTPSGVPAYKYFAVRRLRHYDHTPERQSRLAQFCEDSEGRRMDSSLLYPLAFVWPRVHTRTHPLRQLVTGEVSCSELIVELYQHLGVVRRHWRWVPVEPATAAPATSSDVAATAAQVPPAPTAADVADDRRRHSLHVYDLAYGRVDAQTRQPLLSRDRPLLPDTEVVEGGELIAAAGVRRRSCTARAQPRWDHVEDMTITDMYGRAVSAMWAAEVRRRLRRPADATYYVDDTVPPLVLRAGDTTRGLDGRDYQLQWYYAHNSVATCPFHFTAGAGETVLDFAANTSLGPESYMRIARRGDALSRAMEDH</sequence>
<gene>
    <name evidence="2" type="ORF">NESM_000364500</name>
</gene>
<dbReference type="Proteomes" id="UP001430356">
    <property type="component" value="Unassembled WGS sequence"/>
</dbReference>
<evidence type="ECO:0000313" key="2">
    <source>
        <dbReference type="EMBL" id="KAK7194477.1"/>
    </source>
</evidence>
<keyword evidence="1" id="KW-1133">Transmembrane helix</keyword>
<comment type="caution">
    <text evidence="2">The sequence shown here is derived from an EMBL/GenBank/DDBJ whole genome shotgun (WGS) entry which is preliminary data.</text>
</comment>
<dbReference type="EMBL" id="JAECZO010000037">
    <property type="protein sequence ID" value="KAK7194477.1"/>
    <property type="molecule type" value="Genomic_DNA"/>
</dbReference>
<evidence type="ECO:0000256" key="1">
    <source>
        <dbReference type="SAM" id="Phobius"/>
    </source>
</evidence>
<organism evidence="2 3">
    <name type="scientific">Novymonas esmeraldas</name>
    <dbReference type="NCBI Taxonomy" id="1808958"/>
    <lineage>
        <taxon>Eukaryota</taxon>
        <taxon>Discoba</taxon>
        <taxon>Euglenozoa</taxon>
        <taxon>Kinetoplastea</taxon>
        <taxon>Metakinetoplastina</taxon>
        <taxon>Trypanosomatida</taxon>
        <taxon>Trypanosomatidae</taxon>
        <taxon>Novymonas</taxon>
    </lineage>
</organism>
<evidence type="ECO:0000313" key="3">
    <source>
        <dbReference type="Proteomes" id="UP001430356"/>
    </source>
</evidence>
<protein>
    <submittedName>
        <fullName evidence="2">Uncharacterized protein</fullName>
    </submittedName>
</protein>
<keyword evidence="3" id="KW-1185">Reference proteome</keyword>
<accession>A0AAW0EK90</accession>
<proteinExistence type="predicted"/>
<dbReference type="Gene3D" id="3.90.1720.10">
    <property type="entry name" value="endopeptidase domain like (from Nostoc punctiforme)"/>
    <property type="match status" value="1"/>
</dbReference>
<reference evidence="2 3" key="1">
    <citation type="journal article" date="2021" name="MBio">
        <title>A New Model Trypanosomatid, Novymonas esmeraldas: Genomic Perception of Its 'Candidatus Pandoraea novymonadis' Endosymbiont.</title>
        <authorList>
            <person name="Zakharova A."/>
            <person name="Saura A."/>
            <person name="Butenko A."/>
            <person name="Podesvova L."/>
            <person name="Warmusova S."/>
            <person name="Kostygov A.Y."/>
            <person name="Nenarokova A."/>
            <person name="Lukes J."/>
            <person name="Opperdoes F.R."/>
            <person name="Yurchenko V."/>
        </authorList>
    </citation>
    <scope>NUCLEOTIDE SEQUENCE [LARGE SCALE GENOMIC DNA]</scope>
    <source>
        <strain evidence="2 3">E262AT.01</strain>
    </source>
</reference>
<name>A0AAW0EK90_9TRYP</name>
<dbReference type="AlphaFoldDB" id="A0AAW0EK90"/>